<dbReference type="Proteomes" id="UP000218113">
    <property type="component" value="Unassembled WGS sequence"/>
</dbReference>
<evidence type="ECO:0008006" key="3">
    <source>
        <dbReference type="Google" id="ProtNLM"/>
    </source>
</evidence>
<dbReference type="EMBL" id="NVSR01000074">
    <property type="protein sequence ID" value="PCI27107.1"/>
    <property type="molecule type" value="Genomic_DNA"/>
</dbReference>
<organism evidence="1 2">
    <name type="scientific">SAR324 cluster bacterium</name>
    <dbReference type="NCBI Taxonomy" id="2024889"/>
    <lineage>
        <taxon>Bacteria</taxon>
        <taxon>Deltaproteobacteria</taxon>
        <taxon>SAR324 cluster</taxon>
    </lineage>
</organism>
<dbReference type="Pfam" id="PF02620">
    <property type="entry name" value="YceD"/>
    <property type="match status" value="1"/>
</dbReference>
<proteinExistence type="predicted"/>
<dbReference type="PANTHER" id="PTHR34374:SF1">
    <property type="entry name" value="LARGE RIBOSOMAL RNA SUBUNIT ACCUMULATION PROTEIN YCED HOMOLOG 1, CHLOROPLASTIC"/>
    <property type="match status" value="1"/>
</dbReference>
<reference evidence="2" key="1">
    <citation type="submission" date="2017-08" db="EMBL/GenBank/DDBJ databases">
        <title>A dynamic microbial community with high functional redundancy inhabits the cold, oxic subseafloor aquifer.</title>
        <authorList>
            <person name="Tully B.J."/>
            <person name="Wheat C.G."/>
            <person name="Glazer B.T."/>
            <person name="Huber J.A."/>
        </authorList>
    </citation>
    <scope>NUCLEOTIDE SEQUENCE [LARGE SCALE GENOMIC DNA]</scope>
</reference>
<comment type="caution">
    <text evidence="1">The sequence shown here is derived from an EMBL/GenBank/DDBJ whole genome shotgun (WGS) entry which is preliminary data.</text>
</comment>
<dbReference type="AlphaFoldDB" id="A0A2A4T289"/>
<evidence type="ECO:0000313" key="1">
    <source>
        <dbReference type="EMBL" id="PCI27107.1"/>
    </source>
</evidence>
<accession>A0A2A4T289</accession>
<dbReference type="PANTHER" id="PTHR34374">
    <property type="entry name" value="LARGE RIBOSOMAL RNA SUBUNIT ACCUMULATION PROTEIN YCED HOMOLOG 1, CHLOROPLASTIC"/>
    <property type="match status" value="1"/>
</dbReference>
<gene>
    <name evidence="1" type="ORF">COB67_09315</name>
</gene>
<dbReference type="InterPro" id="IPR003772">
    <property type="entry name" value="YceD"/>
</dbReference>
<name>A0A2A4T289_9DELT</name>
<sequence>MIVQLHQIGKEKSQFEFTLGVEQFTKLEKHFASSDMKCDAQFQHNMEDILLRGHFQVTLETTCDFCLAPATLAMNEEFELKLITEQALSEPQGDLEIPLHGMDTENFDGQEIDLGKIFEDQLILELPLSIKCKDNCKGLCAACGVNLNLDECKCKSDPKDHPFAVLGQLKL</sequence>
<protein>
    <recommendedName>
        <fullName evidence="3">DUF177 domain-containing protein</fullName>
    </recommendedName>
</protein>
<evidence type="ECO:0000313" key="2">
    <source>
        <dbReference type="Proteomes" id="UP000218113"/>
    </source>
</evidence>